<evidence type="ECO:0000256" key="1">
    <source>
        <dbReference type="ARBA" id="ARBA00022553"/>
    </source>
</evidence>
<protein>
    <submittedName>
        <fullName evidence="8">DNA-binding response regulator</fullName>
    </submittedName>
</protein>
<dbReference type="PROSITE" id="PS50110">
    <property type="entry name" value="RESPONSE_REGULATORY"/>
    <property type="match status" value="1"/>
</dbReference>
<evidence type="ECO:0000259" key="6">
    <source>
        <dbReference type="PROSITE" id="PS50043"/>
    </source>
</evidence>
<keyword evidence="1 5" id="KW-0597">Phosphoprotein</keyword>
<dbReference type="Pfam" id="PF00072">
    <property type="entry name" value="Response_reg"/>
    <property type="match status" value="1"/>
</dbReference>
<dbReference type="GO" id="GO:0006355">
    <property type="term" value="P:regulation of DNA-templated transcription"/>
    <property type="evidence" value="ECO:0007669"/>
    <property type="project" value="InterPro"/>
</dbReference>
<dbReference type="PANTHER" id="PTHR43214:SF24">
    <property type="entry name" value="TRANSCRIPTIONAL REGULATORY PROTEIN NARL-RELATED"/>
    <property type="match status" value="1"/>
</dbReference>
<dbReference type="InterPro" id="IPR016032">
    <property type="entry name" value="Sig_transdc_resp-reg_C-effctor"/>
</dbReference>
<feature type="domain" description="Response regulatory" evidence="7">
    <location>
        <begin position="10"/>
        <end position="126"/>
    </location>
</feature>
<dbReference type="CDD" id="cd06170">
    <property type="entry name" value="LuxR_C_like"/>
    <property type="match status" value="1"/>
</dbReference>
<dbReference type="GO" id="GO:0003677">
    <property type="term" value="F:DNA binding"/>
    <property type="evidence" value="ECO:0007669"/>
    <property type="project" value="UniProtKB-KW"/>
</dbReference>
<dbReference type="InterPro" id="IPR011006">
    <property type="entry name" value="CheY-like_superfamily"/>
</dbReference>
<feature type="modified residue" description="4-aspartylphosphate" evidence="5">
    <location>
        <position position="61"/>
    </location>
</feature>
<evidence type="ECO:0000256" key="2">
    <source>
        <dbReference type="ARBA" id="ARBA00023015"/>
    </source>
</evidence>
<dbReference type="GO" id="GO:0000160">
    <property type="term" value="P:phosphorelay signal transduction system"/>
    <property type="evidence" value="ECO:0007669"/>
    <property type="project" value="InterPro"/>
</dbReference>
<dbReference type="PROSITE" id="PS50043">
    <property type="entry name" value="HTH_LUXR_2"/>
    <property type="match status" value="1"/>
</dbReference>
<dbReference type="CDD" id="cd17535">
    <property type="entry name" value="REC_NarL-like"/>
    <property type="match status" value="1"/>
</dbReference>
<sequence length="229" mass="25126">MGNKERKKISLLIANDHQVVQDGLRCMLAGSPEIELVGCASSIPETIRLVGECEPDVLLIDPHMPEQDGWQAIQLIRGEWPQVAILIYTGQQHDDHLLRALRAGVSAYLPLRSERAALLYAIHAVGHGHTLLAPEAVARLLACINTNSLHLSAPGPQKSTDSELTEREREVLQRVVYGERNKEIAVCLSISEPTVKSHLASIYFKLGVDSRASAVAVALERGILTLQKR</sequence>
<dbReference type="RefSeq" id="WP_149404211.1">
    <property type="nucleotide sequence ID" value="NZ_BIXY01000108.1"/>
</dbReference>
<keyword evidence="9" id="KW-1185">Reference proteome</keyword>
<dbReference type="OrthoDB" id="9796655at2"/>
<dbReference type="PROSITE" id="PS00622">
    <property type="entry name" value="HTH_LUXR_1"/>
    <property type="match status" value="1"/>
</dbReference>
<dbReference type="InterPro" id="IPR000792">
    <property type="entry name" value="Tscrpt_reg_LuxR_C"/>
</dbReference>
<evidence type="ECO:0000313" key="9">
    <source>
        <dbReference type="Proteomes" id="UP000322530"/>
    </source>
</evidence>
<evidence type="ECO:0000256" key="4">
    <source>
        <dbReference type="ARBA" id="ARBA00023163"/>
    </source>
</evidence>
<dbReference type="InterPro" id="IPR001789">
    <property type="entry name" value="Sig_transdc_resp-reg_receiver"/>
</dbReference>
<proteinExistence type="predicted"/>
<keyword evidence="3 8" id="KW-0238">DNA-binding</keyword>
<dbReference type="EMBL" id="BIXY01000108">
    <property type="protein sequence ID" value="GCF11380.1"/>
    <property type="molecule type" value="Genomic_DNA"/>
</dbReference>
<dbReference type="InterPro" id="IPR058245">
    <property type="entry name" value="NreC/VraR/RcsB-like_REC"/>
</dbReference>
<keyword evidence="4" id="KW-0804">Transcription</keyword>
<dbReference type="SUPFAM" id="SSF52172">
    <property type="entry name" value="CheY-like"/>
    <property type="match status" value="1"/>
</dbReference>
<keyword evidence="2" id="KW-0805">Transcription regulation</keyword>
<evidence type="ECO:0000256" key="5">
    <source>
        <dbReference type="PROSITE-ProRule" id="PRU00169"/>
    </source>
</evidence>
<feature type="domain" description="HTH luxR-type" evidence="6">
    <location>
        <begin position="157"/>
        <end position="222"/>
    </location>
</feature>
<comment type="caution">
    <text evidence="8">The sequence shown here is derived from an EMBL/GenBank/DDBJ whole genome shotgun (WGS) entry which is preliminary data.</text>
</comment>
<evidence type="ECO:0000256" key="3">
    <source>
        <dbReference type="ARBA" id="ARBA00023125"/>
    </source>
</evidence>
<dbReference type="Pfam" id="PF00196">
    <property type="entry name" value="GerE"/>
    <property type="match status" value="1"/>
</dbReference>
<dbReference type="PRINTS" id="PR00038">
    <property type="entry name" value="HTHLUXR"/>
</dbReference>
<name>A0A5A5TIF1_9CHLR</name>
<accession>A0A5A5TIF1</accession>
<dbReference type="InterPro" id="IPR039420">
    <property type="entry name" value="WalR-like"/>
</dbReference>
<evidence type="ECO:0000313" key="8">
    <source>
        <dbReference type="EMBL" id="GCF11380.1"/>
    </source>
</evidence>
<dbReference type="SMART" id="SM00421">
    <property type="entry name" value="HTH_LUXR"/>
    <property type="match status" value="1"/>
</dbReference>
<dbReference type="AlphaFoldDB" id="A0A5A5TIF1"/>
<dbReference type="PANTHER" id="PTHR43214">
    <property type="entry name" value="TWO-COMPONENT RESPONSE REGULATOR"/>
    <property type="match status" value="1"/>
</dbReference>
<evidence type="ECO:0000259" key="7">
    <source>
        <dbReference type="PROSITE" id="PS50110"/>
    </source>
</evidence>
<organism evidence="8 9">
    <name type="scientific">Dictyobacter arantiisoli</name>
    <dbReference type="NCBI Taxonomy" id="2014874"/>
    <lineage>
        <taxon>Bacteria</taxon>
        <taxon>Bacillati</taxon>
        <taxon>Chloroflexota</taxon>
        <taxon>Ktedonobacteria</taxon>
        <taxon>Ktedonobacterales</taxon>
        <taxon>Dictyobacteraceae</taxon>
        <taxon>Dictyobacter</taxon>
    </lineage>
</organism>
<dbReference type="Gene3D" id="3.40.50.2300">
    <property type="match status" value="1"/>
</dbReference>
<reference evidence="8 9" key="1">
    <citation type="submission" date="2019-01" db="EMBL/GenBank/DDBJ databases">
        <title>Draft genome sequence of Dictyobacter sp. Uno17.</title>
        <authorList>
            <person name="Wang C.M."/>
            <person name="Zheng Y."/>
            <person name="Sakai Y."/>
            <person name="Abe K."/>
            <person name="Yokota A."/>
            <person name="Yabe S."/>
        </authorList>
    </citation>
    <scope>NUCLEOTIDE SEQUENCE [LARGE SCALE GENOMIC DNA]</scope>
    <source>
        <strain evidence="8 9">Uno17</strain>
    </source>
</reference>
<dbReference type="Proteomes" id="UP000322530">
    <property type="component" value="Unassembled WGS sequence"/>
</dbReference>
<dbReference type="SUPFAM" id="SSF46894">
    <property type="entry name" value="C-terminal effector domain of the bipartite response regulators"/>
    <property type="match status" value="1"/>
</dbReference>
<gene>
    <name evidence="8" type="ORF">KDI_49440</name>
</gene>
<dbReference type="SMART" id="SM00448">
    <property type="entry name" value="REC"/>
    <property type="match status" value="1"/>
</dbReference>